<dbReference type="Pfam" id="PF07992">
    <property type="entry name" value="Pyr_redox_2"/>
    <property type="match status" value="1"/>
</dbReference>
<sequence length="426" mass="45904">MNAPSVAIVGSGPSACYLAQALRKHWADAQIVLIERLPAPFGLVRYGVAPDHQGTKAVCRQFERLFEREGVAFLGNLEVGRDLSLEQLREAFDLVVLATGLYGDRRLGIPGDELPGVYGSGRVTRLFNGHPDEQGFAPAFGRRVAIVGNGNVAIDVLRLLAKSAEDFAGSDIAEAPLQALLAEGVERIDILGRSPAAQARFDPVMLRELGKLAGVRIRIEDLPPEDAPCADAAEQARLDVLRALAAQEQPAAGRELVFHFGWAPQAIEGAARIEAVRLRHADGRELRLDVDSLVSAIGFEEAADGLLQRDALQGASADLERGRLDDGLYCVGWLRRGPRGTIPENRQDARLVAEAMVADQQAAPRSGRPGLAALPAGLRERAVGYPQWQRIDHAETRAAAPGRVRRKITDRAGMLAIARSPQENPA</sequence>
<evidence type="ECO:0000256" key="1">
    <source>
        <dbReference type="ARBA" id="ARBA00001974"/>
    </source>
</evidence>
<comment type="cofactor">
    <cofactor evidence="1 7">
        <name>FAD</name>
        <dbReference type="ChEBI" id="CHEBI:57692"/>
    </cofactor>
</comment>
<keyword evidence="5 8" id="KW-0521">NADP</keyword>
<evidence type="ECO:0000313" key="10">
    <source>
        <dbReference type="EMBL" id="ANI17560.1"/>
    </source>
</evidence>
<dbReference type="GO" id="GO:0016491">
    <property type="term" value="F:oxidoreductase activity"/>
    <property type="evidence" value="ECO:0007669"/>
    <property type="project" value="UniProtKB-KW"/>
</dbReference>
<evidence type="ECO:0000313" key="11">
    <source>
        <dbReference type="Proteomes" id="UP000077748"/>
    </source>
</evidence>
<dbReference type="Proteomes" id="UP000077748">
    <property type="component" value="Chromosome"/>
</dbReference>
<dbReference type="PIRSF" id="PIRSF000362">
    <property type="entry name" value="FNR"/>
    <property type="match status" value="1"/>
</dbReference>
<gene>
    <name evidence="10" type="ORF">A9C11_27825</name>
</gene>
<keyword evidence="4 7" id="KW-0274">FAD</keyword>
<evidence type="ECO:0000256" key="6">
    <source>
        <dbReference type="ARBA" id="ARBA00023002"/>
    </source>
</evidence>
<accession>A0A1A9KKB2</accession>
<dbReference type="InterPro" id="IPR023753">
    <property type="entry name" value="FAD/NAD-binding_dom"/>
</dbReference>
<evidence type="ECO:0000256" key="8">
    <source>
        <dbReference type="PIRSR" id="PIRSR000362-2"/>
    </source>
</evidence>
<dbReference type="AlphaFoldDB" id="A0A1A9KKB2"/>
<dbReference type="InterPro" id="IPR055275">
    <property type="entry name" value="Ferredox_Rdtase"/>
</dbReference>
<protein>
    <submittedName>
        <fullName evidence="10">Oxidoreductase</fullName>
    </submittedName>
</protein>
<evidence type="ECO:0000256" key="7">
    <source>
        <dbReference type="PIRSR" id="PIRSR000362-1"/>
    </source>
</evidence>
<feature type="binding site" evidence="7">
    <location>
        <begin position="340"/>
        <end position="342"/>
    </location>
    <ligand>
        <name>FAD</name>
        <dbReference type="ChEBI" id="CHEBI:57692"/>
    </ligand>
</feature>
<name>A0A1A9KKB2_9PSED</name>
<feature type="domain" description="FAD/NAD(P)-binding" evidence="9">
    <location>
        <begin position="5"/>
        <end position="218"/>
    </location>
</feature>
<keyword evidence="3" id="KW-0285">Flavoprotein</keyword>
<dbReference type="Gene3D" id="3.50.50.60">
    <property type="entry name" value="FAD/NAD(P)-binding domain"/>
    <property type="match status" value="1"/>
</dbReference>
<reference evidence="10 11" key="1">
    <citation type="submission" date="2016-05" db="EMBL/GenBank/DDBJ databases">
        <title>Genome Sequence of Pseudomonas citronellolis Strain SJTE-3, an Estrogens and Persistent Organic Pollutants degradation strain.</title>
        <authorList>
            <person name="Liang R."/>
        </authorList>
    </citation>
    <scope>NUCLEOTIDE SEQUENCE [LARGE SCALE GENOMIC DNA]</scope>
    <source>
        <strain evidence="10 11">SJTE-3</strain>
    </source>
</reference>
<keyword evidence="6" id="KW-0560">Oxidoreductase</keyword>
<feature type="binding site" evidence="7">
    <location>
        <position position="333"/>
    </location>
    <ligand>
        <name>FAD</name>
        <dbReference type="ChEBI" id="CHEBI:57692"/>
    </ligand>
</feature>
<evidence type="ECO:0000259" key="9">
    <source>
        <dbReference type="Pfam" id="PF07992"/>
    </source>
</evidence>
<dbReference type="SUPFAM" id="SSF51971">
    <property type="entry name" value="Nucleotide-binding domain"/>
    <property type="match status" value="1"/>
</dbReference>
<dbReference type="RefSeq" id="WP_064584466.1">
    <property type="nucleotide sequence ID" value="NZ_CP015878.1"/>
</dbReference>
<dbReference type="Gene3D" id="3.40.50.720">
    <property type="entry name" value="NAD(P)-binding Rossmann-like Domain"/>
    <property type="match status" value="1"/>
</dbReference>
<feature type="binding site" evidence="8">
    <location>
        <position position="340"/>
    </location>
    <ligand>
        <name>NADP(+)</name>
        <dbReference type="ChEBI" id="CHEBI:58349"/>
    </ligand>
</feature>
<proteinExistence type="inferred from homology"/>
<feature type="binding site" evidence="7">
    <location>
        <position position="14"/>
    </location>
    <ligand>
        <name>FAD</name>
        <dbReference type="ChEBI" id="CHEBI:57692"/>
    </ligand>
</feature>
<feature type="binding site" evidence="8">
    <location>
        <begin position="149"/>
        <end position="152"/>
    </location>
    <ligand>
        <name>NADP(+)</name>
        <dbReference type="ChEBI" id="CHEBI:58349"/>
    </ligand>
</feature>
<feature type="binding site" evidence="7">
    <location>
        <position position="35"/>
    </location>
    <ligand>
        <name>FAD</name>
        <dbReference type="ChEBI" id="CHEBI:57692"/>
    </ligand>
</feature>
<dbReference type="InterPro" id="IPR021163">
    <property type="entry name" value="Ferredox_Rdtase_adrenod"/>
</dbReference>
<feature type="binding site" evidence="7">
    <location>
        <position position="43"/>
    </location>
    <ligand>
        <name>FAD</name>
        <dbReference type="ChEBI" id="CHEBI:57692"/>
    </ligand>
</feature>
<feature type="binding site" evidence="7">
    <location>
        <position position="79"/>
    </location>
    <ligand>
        <name>FAD</name>
        <dbReference type="ChEBI" id="CHEBI:57692"/>
    </ligand>
</feature>
<evidence type="ECO:0000256" key="3">
    <source>
        <dbReference type="ARBA" id="ARBA00022630"/>
    </source>
</evidence>
<evidence type="ECO:0000256" key="5">
    <source>
        <dbReference type="ARBA" id="ARBA00022857"/>
    </source>
</evidence>
<dbReference type="PRINTS" id="PR00419">
    <property type="entry name" value="ADXRDTASE"/>
</dbReference>
<dbReference type="InterPro" id="IPR036188">
    <property type="entry name" value="FAD/NAD-bd_sf"/>
</dbReference>
<evidence type="ECO:0000256" key="2">
    <source>
        <dbReference type="ARBA" id="ARBA00008312"/>
    </source>
</evidence>
<organism evidence="10 11">
    <name type="scientific">Pseudomonas citronellolis</name>
    <dbReference type="NCBI Taxonomy" id="53408"/>
    <lineage>
        <taxon>Bacteria</taxon>
        <taxon>Pseudomonadati</taxon>
        <taxon>Pseudomonadota</taxon>
        <taxon>Gammaproteobacteria</taxon>
        <taxon>Pseudomonadales</taxon>
        <taxon>Pseudomonadaceae</taxon>
        <taxon>Pseudomonas</taxon>
    </lineage>
</organism>
<dbReference type="EMBL" id="CP015878">
    <property type="protein sequence ID" value="ANI17560.1"/>
    <property type="molecule type" value="Genomic_DNA"/>
</dbReference>
<comment type="similarity">
    <text evidence="2">Belongs to the ferredoxin--NADP reductase type 1 family.</text>
</comment>
<dbReference type="PANTHER" id="PTHR48467:SF1">
    <property type="entry name" value="GLUTAMATE SYNTHASE 1 [NADH], CHLOROPLASTIC-LIKE"/>
    <property type="match status" value="1"/>
</dbReference>
<dbReference type="PANTHER" id="PTHR48467">
    <property type="entry name" value="GLUTAMATE SYNTHASE 1 [NADH], CHLOROPLASTIC-LIKE"/>
    <property type="match status" value="1"/>
</dbReference>
<evidence type="ECO:0000256" key="4">
    <source>
        <dbReference type="ARBA" id="ARBA00022827"/>
    </source>
</evidence>